<feature type="transmembrane region" description="Helical" evidence="7">
    <location>
        <begin position="240"/>
        <end position="256"/>
    </location>
</feature>
<feature type="transmembrane region" description="Helical" evidence="7">
    <location>
        <begin position="212"/>
        <end position="234"/>
    </location>
</feature>
<accession>A0ABR7RAC9</accession>
<name>A0ABR7RAC9_9PROT</name>
<keyword evidence="4 7" id="KW-0812">Transmembrane</keyword>
<comment type="subcellular location">
    <subcellularLocation>
        <location evidence="1 7">Cell inner membrane</location>
        <topology evidence="1 7">Multi-pass membrane protein</topology>
    </subcellularLocation>
</comment>
<keyword evidence="2" id="KW-1003">Cell membrane</keyword>
<dbReference type="InterPro" id="IPR010656">
    <property type="entry name" value="DctM"/>
</dbReference>
<feature type="transmembrane region" description="Helical" evidence="7">
    <location>
        <begin position="169"/>
        <end position="191"/>
    </location>
</feature>
<keyword evidence="3 7" id="KW-0997">Cell inner membrane</keyword>
<feature type="transmembrane region" description="Helical" evidence="7">
    <location>
        <begin position="312"/>
        <end position="330"/>
    </location>
</feature>
<evidence type="ECO:0000259" key="8">
    <source>
        <dbReference type="Pfam" id="PF06808"/>
    </source>
</evidence>
<evidence type="ECO:0000256" key="1">
    <source>
        <dbReference type="ARBA" id="ARBA00004429"/>
    </source>
</evidence>
<dbReference type="Proteomes" id="UP000603940">
    <property type="component" value="Unassembled WGS sequence"/>
</dbReference>
<feature type="domain" description="TRAP C4-dicarboxylate transport system permease DctM subunit" evidence="8">
    <location>
        <begin position="8"/>
        <end position="415"/>
    </location>
</feature>
<feature type="transmembrane region" description="Helical" evidence="7">
    <location>
        <begin position="268"/>
        <end position="292"/>
    </location>
</feature>
<keyword evidence="7" id="KW-0813">Transport</keyword>
<dbReference type="Pfam" id="PF06808">
    <property type="entry name" value="DctM"/>
    <property type="match status" value="1"/>
</dbReference>
<sequence>MLGYLVIAGFMALFMAGFPIVYSILIPCIGYVLIEDLPLTLLAQRVTYALDSFPLVAVPLFIFVGNLMNLSGITDRIFNFADTLFSRIHGGLAQVNIVGSLIFSGISGAALADIAGLGRVEIKAMRERGFDAPFAAAVTASSSLLGPIFPPSIPLIVYGSATSVSVVQLLLGGILPAVVCMIFLMIAAGIVSVRAGYPRAPRWPTLREAWNATLPAIPALMAPVLIILGMLMGVFTPTEAAAVAALYVLFVGFVVHREMTLQHVLDSALLTARNTAAILVIVAAAAMLGWILSVEQIPQEFSTFVTGLSNDTLTLLVLANVIFFLAGMFLDSTTATLLIVPIVAPPLVAAGVDPVHLGLVVVFNLMIGLLTPPMGLALFLMTDIAKISMRQLLRALVPFYIPLIMTQVVITVWPDVVLVIPRMIR</sequence>
<evidence type="ECO:0000313" key="9">
    <source>
        <dbReference type="EMBL" id="MBC9178527.1"/>
    </source>
</evidence>
<evidence type="ECO:0000256" key="3">
    <source>
        <dbReference type="ARBA" id="ARBA00022519"/>
    </source>
</evidence>
<dbReference type="NCBIfam" id="TIGR00786">
    <property type="entry name" value="dctM"/>
    <property type="match status" value="1"/>
</dbReference>
<feature type="transmembrane region" description="Helical" evidence="7">
    <location>
        <begin position="46"/>
        <end position="68"/>
    </location>
</feature>
<organism evidence="9 10">
    <name type="scientific">Pseudoroseomonas ludipueritiae</name>
    <dbReference type="NCBI Taxonomy" id="198093"/>
    <lineage>
        <taxon>Bacteria</taxon>
        <taxon>Pseudomonadati</taxon>
        <taxon>Pseudomonadota</taxon>
        <taxon>Alphaproteobacteria</taxon>
        <taxon>Acetobacterales</taxon>
        <taxon>Acetobacteraceae</taxon>
        <taxon>Pseudoroseomonas</taxon>
    </lineage>
</organism>
<reference evidence="9 10" key="1">
    <citation type="journal article" date="2009" name="Int. J. Syst. Evol. Microbiol.">
        <title>Transfer of Teichococcus ludipueritiae and Muricoccus roseus to the genus Roseomonas, as Roseomonas ludipueritiae comb. nov. and Roseomonas rosea comb. nov., respectively, and emended description of the genus Roseomonas.</title>
        <authorList>
            <person name="Sanchez-Porro C."/>
            <person name="Gallego V."/>
            <person name="Busse H.J."/>
            <person name="Kampfer P."/>
            <person name="Ventosa A."/>
        </authorList>
    </citation>
    <scope>NUCLEOTIDE SEQUENCE [LARGE SCALE GENOMIC DNA]</scope>
    <source>
        <strain evidence="9 10">DSM 14915</strain>
    </source>
</reference>
<feature type="transmembrane region" description="Helical" evidence="7">
    <location>
        <begin position="88"/>
        <end position="111"/>
    </location>
</feature>
<keyword evidence="10" id="KW-1185">Reference proteome</keyword>
<comment type="caution">
    <text evidence="9">The sequence shown here is derived from an EMBL/GenBank/DDBJ whole genome shotgun (WGS) entry which is preliminary data.</text>
</comment>
<gene>
    <name evidence="9" type="ORF">IBL25_16395</name>
</gene>
<keyword evidence="5 7" id="KW-1133">Transmembrane helix</keyword>
<protein>
    <recommendedName>
        <fullName evidence="7">TRAP transporter large permease protein</fullName>
    </recommendedName>
</protein>
<feature type="transmembrane region" description="Helical" evidence="7">
    <location>
        <begin position="358"/>
        <end position="380"/>
    </location>
</feature>
<proteinExistence type="inferred from homology"/>
<evidence type="ECO:0000313" key="10">
    <source>
        <dbReference type="Proteomes" id="UP000603940"/>
    </source>
</evidence>
<dbReference type="RefSeq" id="WP_187779619.1">
    <property type="nucleotide sequence ID" value="NZ_JACTUZ010000082.1"/>
</dbReference>
<feature type="transmembrane region" description="Helical" evidence="7">
    <location>
        <begin position="392"/>
        <end position="413"/>
    </location>
</feature>
<evidence type="ECO:0000256" key="2">
    <source>
        <dbReference type="ARBA" id="ARBA00022475"/>
    </source>
</evidence>
<evidence type="ECO:0000256" key="7">
    <source>
        <dbReference type="RuleBase" id="RU369079"/>
    </source>
</evidence>
<comment type="similarity">
    <text evidence="7">Belongs to the TRAP transporter large permease family.</text>
</comment>
<dbReference type="PIRSF" id="PIRSF006066">
    <property type="entry name" value="HI0050"/>
    <property type="match status" value="1"/>
</dbReference>
<dbReference type="EMBL" id="JACTUZ010000082">
    <property type="protein sequence ID" value="MBC9178527.1"/>
    <property type="molecule type" value="Genomic_DNA"/>
</dbReference>
<dbReference type="PANTHER" id="PTHR33362">
    <property type="entry name" value="SIALIC ACID TRAP TRANSPORTER PERMEASE PROTEIN SIAT-RELATED"/>
    <property type="match status" value="1"/>
</dbReference>
<evidence type="ECO:0000256" key="6">
    <source>
        <dbReference type="ARBA" id="ARBA00023136"/>
    </source>
</evidence>
<keyword evidence="6 7" id="KW-0472">Membrane</keyword>
<evidence type="ECO:0000256" key="4">
    <source>
        <dbReference type="ARBA" id="ARBA00022692"/>
    </source>
</evidence>
<dbReference type="InterPro" id="IPR004681">
    <property type="entry name" value="TRAP_DctM"/>
</dbReference>
<comment type="function">
    <text evidence="7">Part of the tripartite ATP-independent periplasmic (TRAP) transport system.</text>
</comment>
<feature type="transmembrane region" description="Helical" evidence="7">
    <location>
        <begin position="6"/>
        <end position="34"/>
    </location>
</feature>
<feature type="transmembrane region" description="Helical" evidence="7">
    <location>
        <begin position="335"/>
        <end position="352"/>
    </location>
</feature>
<dbReference type="PANTHER" id="PTHR33362:SF3">
    <property type="entry name" value="SIALIC ACID TRAP TRANSPORTER PERMEASE PROTEIN SIAT"/>
    <property type="match status" value="1"/>
</dbReference>
<feature type="transmembrane region" description="Helical" evidence="7">
    <location>
        <begin position="132"/>
        <end position="149"/>
    </location>
</feature>
<comment type="subunit">
    <text evidence="7">The complex comprises the extracytoplasmic solute receptor protein and the two transmembrane proteins.</text>
</comment>
<evidence type="ECO:0000256" key="5">
    <source>
        <dbReference type="ARBA" id="ARBA00022989"/>
    </source>
</evidence>